<proteinExistence type="predicted"/>
<gene>
    <name evidence="1" type="ORF">UFOPK3164_00842</name>
    <name evidence="2" type="ORF">UFOPK3427_00424</name>
    <name evidence="3" type="ORF">UFOPK4112_00655</name>
</gene>
<evidence type="ECO:0000313" key="2">
    <source>
        <dbReference type="EMBL" id="CAB4864856.1"/>
    </source>
</evidence>
<protein>
    <submittedName>
        <fullName evidence="3">Unannotated protein</fullName>
    </submittedName>
</protein>
<accession>A0A6J7QGS4</accession>
<reference evidence="3" key="1">
    <citation type="submission" date="2020-05" db="EMBL/GenBank/DDBJ databases">
        <authorList>
            <person name="Chiriac C."/>
            <person name="Salcher M."/>
            <person name="Ghai R."/>
            <person name="Kavagutti S V."/>
        </authorList>
    </citation>
    <scope>NUCLEOTIDE SEQUENCE</scope>
</reference>
<organism evidence="3">
    <name type="scientific">freshwater metagenome</name>
    <dbReference type="NCBI Taxonomy" id="449393"/>
    <lineage>
        <taxon>unclassified sequences</taxon>
        <taxon>metagenomes</taxon>
        <taxon>ecological metagenomes</taxon>
    </lineage>
</organism>
<evidence type="ECO:0000313" key="3">
    <source>
        <dbReference type="EMBL" id="CAB5016797.1"/>
    </source>
</evidence>
<dbReference type="EMBL" id="CAFBPM010000005">
    <property type="protein sequence ID" value="CAB5016797.1"/>
    <property type="molecule type" value="Genomic_DNA"/>
</dbReference>
<evidence type="ECO:0000313" key="1">
    <source>
        <dbReference type="EMBL" id="CAB4827246.1"/>
    </source>
</evidence>
<name>A0A6J7QGS4_9ZZZZ</name>
<dbReference type="PROSITE" id="PS51257">
    <property type="entry name" value="PROKAR_LIPOPROTEIN"/>
    <property type="match status" value="1"/>
</dbReference>
<dbReference type="AlphaFoldDB" id="A0A6J7QGS4"/>
<dbReference type="EMBL" id="CAFBLT010000001">
    <property type="protein sequence ID" value="CAB4864856.1"/>
    <property type="molecule type" value="Genomic_DNA"/>
</dbReference>
<dbReference type="EMBL" id="CAFABE010000032">
    <property type="protein sequence ID" value="CAB4827246.1"/>
    <property type="molecule type" value="Genomic_DNA"/>
</dbReference>
<dbReference type="Gene3D" id="2.50.20.20">
    <property type="match status" value="1"/>
</dbReference>
<sequence length="246" mass="24610">MRIRPVLIASVASLGLLAASCSSGGSSSTSSAGSSAASTLITKSQTAVQTAGSVHFVDVTKIGSKSESLIGDIGPSSAQEVLSVSGSEVLSVVLVSNTIYIKTSSASVLQSALTLSATTAAASVNKWISISSTDKAYSSIAQSLTVNAALSIYYPKSSAASILPSKTVAGVTVTPVTGSSTPSTKTKTTVQTTVYLNQKTSLPVTASLVAKSGSTTETKQAVFTKWGDPITVTAPADSVTYASLAG</sequence>